<name>A0ABV0STQ3_9TELE</name>
<gene>
    <name evidence="1" type="ORF">ILYODFUR_032896</name>
</gene>
<protein>
    <submittedName>
        <fullName evidence="1">Uncharacterized protein</fullName>
    </submittedName>
</protein>
<comment type="caution">
    <text evidence="1">The sequence shown here is derived from an EMBL/GenBank/DDBJ whole genome shotgun (WGS) entry which is preliminary data.</text>
</comment>
<proteinExistence type="predicted"/>
<evidence type="ECO:0000313" key="2">
    <source>
        <dbReference type="Proteomes" id="UP001482620"/>
    </source>
</evidence>
<organism evidence="1 2">
    <name type="scientific">Ilyodon furcidens</name>
    <name type="common">goldbreast splitfin</name>
    <dbReference type="NCBI Taxonomy" id="33524"/>
    <lineage>
        <taxon>Eukaryota</taxon>
        <taxon>Metazoa</taxon>
        <taxon>Chordata</taxon>
        <taxon>Craniata</taxon>
        <taxon>Vertebrata</taxon>
        <taxon>Euteleostomi</taxon>
        <taxon>Actinopterygii</taxon>
        <taxon>Neopterygii</taxon>
        <taxon>Teleostei</taxon>
        <taxon>Neoteleostei</taxon>
        <taxon>Acanthomorphata</taxon>
        <taxon>Ovalentaria</taxon>
        <taxon>Atherinomorphae</taxon>
        <taxon>Cyprinodontiformes</taxon>
        <taxon>Goodeidae</taxon>
        <taxon>Ilyodon</taxon>
    </lineage>
</organism>
<evidence type="ECO:0000313" key="1">
    <source>
        <dbReference type="EMBL" id="MEQ2223063.1"/>
    </source>
</evidence>
<dbReference type="Proteomes" id="UP001482620">
    <property type="component" value="Unassembled WGS sequence"/>
</dbReference>
<sequence>MEQRSKHIPQVWLRRKRREWLDGPSCGSDLFLTLGGLGTRSSAGPAVTCLQEGTTAELLMVQMSGEAVGTSAGPIFMAH</sequence>
<keyword evidence="2" id="KW-1185">Reference proteome</keyword>
<dbReference type="EMBL" id="JAHRIQ010005470">
    <property type="protein sequence ID" value="MEQ2223063.1"/>
    <property type="molecule type" value="Genomic_DNA"/>
</dbReference>
<accession>A0ABV0STQ3</accession>
<reference evidence="1 2" key="1">
    <citation type="submission" date="2021-06" db="EMBL/GenBank/DDBJ databases">
        <authorList>
            <person name="Palmer J.M."/>
        </authorList>
    </citation>
    <scope>NUCLEOTIDE SEQUENCE [LARGE SCALE GENOMIC DNA]</scope>
    <source>
        <strain evidence="2">if_2019</strain>
        <tissue evidence="1">Muscle</tissue>
    </source>
</reference>